<dbReference type="AlphaFoldDB" id="A0A419ENL4"/>
<dbReference type="Gene3D" id="3.30.70.60">
    <property type="match status" value="1"/>
</dbReference>
<dbReference type="InterPro" id="IPR014717">
    <property type="entry name" value="Transl_elong_EF1B/ribsomal_bS6"/>
</dbReference>
<dbReference type="PANTHER" id="PTHR39555:SF1">
    <property type="entry name" value="TYPE IV PILUS INNER MEMBRANE COMPONENT PILO"/>
    <property type="match status" value="1"/>
</dbReference>
<comment type="caution">
    <text evidence="2">The sequence shown here is derived from an EMBL/GenBank/DDBJ whole genome shotgun (WGS) entry which is preliminary data.</text>
</comment>
<accession>A0A419ENL4</accession>
<dbReference type="Proteomes" id="UP000285961">
    <property type="component" value="Unassembled WGS sequence"/>
</dbReference>
<keyword evidence="1" id="KW-0472">Membrane</keyword>
<organism evidence="2 3">
    <name type="scientific">Candidatus Abyssobacteria bacterium SURF_17</name>
    <dbReference type="NCBI Taxonomy" id="2093361"/>
    <lineage>
        <taxon>Bacteria</taxon>
        <taxon>Pseudomonadati</taxon>
        <taxon>Candidatus Hydrogenedentota</taxon>
        <taxon>Candidatus Abyssobacteria</taxon>
    </lineage>
</organism>
<dbReference type="InterPro" id="IPR007445">
    <property type="entry name" value="PilO"/>
</dbReference>
<evidence type="ECO:0000256" key="1">
    <source>
        <dbReference type="SAM" id="Phobius"/>
    </source>
</evidence>
<evidence type="ECO:0000313" key="2">
    <source>
        <dbReference type="EMBL" id="RJP64271.1"/>
    </source>
</evidence>
<reference evidence="2 3" key="1">
    <citation type="journal article" date="2017" name="ISME J.">
        <title>Energy and carbon metabolisms in a deep terrestrial subsurface fluid microbial community.</title>
        <authorList>
            <person name="Momper L."/>
            <person name="Jungbluth S.P."/>
            <person name="Lee M.D."/>
            <person name="Amend J.P."/>
        </authorList>
    </citation>
    <scope>NUCLEOTIDE SEQUENCE [LARGE SCALE GENOMIC DNA]</scope>
    <source>
        <strain evidence="2">SURF_17</strain>
    </source>
</reference>
<dbReference type="EMBL" id="QZKI01000142">
    <property type="protein sequence ID" value="RJP64271.1"/>
    <property type="molecule type" value="Genomic_DNA"/>
</dbReference>
<dbReference type="PANTHER" id="PTHR39555">
    <property type="entry name" value="FIMBRIAL ASSEMBLY PROTEIN PILO-LIKE PROTEIN-RELATED"/>
    <property type="match status" value="1"/>
</dbReference>
<dbReference type="Pfam" id="PF04350">
    <property type="entry name" value="PilO"/>
    <property type="match status" value="1"/>
</dbReference>
<dbReference type="GO" id="GO:0043683">
    <property type="term" value="P:type IV pilus assembly"/>
    <property type="evidence" value="ECO:0007669"/>
    <property type="project" value="InterPro"/>
</dbReference>
<keyword evidence="1" id="KW-0812">Transmembrane</keyword>
<name>A0A419ENL4_9BACT</name>
<protein>
    <recommendedName>
        <fullName evidence="4">Pilus assembly protein PilO</fullName>
    </recommendedName>
</protein>
<feature type="transmembrane region" description="Helical" evidence="1">
    <location>
        <begin position="12"/>
        <end position="34"/>
    </location>
</feature>
<dbReference type="GO" id="GO:0043107">
    <property type="term" value="P:type IV pilus-dependent motility"/>
    <property type="evidence" value="ECO:0007669"/>
    <property type="project" value="InterPro"/>
</dbReference>
<proteinExistence type="predicted"/>
<evidence type="ECO:0000313" key="3">
    <source>
        <dbReference type="Proteomes" id="UP000285961"/>
    </source>
</evidence>
<keyword evidence="1" id="KW-1133">Transmembrane helix</keyword>
<sequence length="195" mass="22105">MDFFKNRVITKGDWVIIGGALFLLILISAAYFLMLNVVKGEIEQVRVEISKTQGELNEARLIAAKRDGLIKEIEQVKQKISNFEDKLPTDKEIPRLLSQFQQIAELNGMKYMSINAEPMDEKELYVRIPFKVRVNGGYPVIGEFLRSLEFGNRFIKVEDLDIGPQDKGSSEASFVISTYMFVTKEKTGESGVTQS</sequence>
<evidence type="ECO:0008006" key="4">
    <source>
        <dbReference type="Google" id="ProtNLM"/>
    </source>
</evidence>
<gene>
    <name evidence="2" type="ORF">C4532_19435</name>
</gene>